<dbReference type="InterPro" id="IPR032675">
    <property type="entry name" value="LRR_dom_sf"/>
</dbReference>
<dbReference type="Gene3D" id="3.80.10.10">
    <property type="entry name" value="Ribonuclease Inhibitor"/>
    <property type="match status" value="1"/>
</dbReference>
<dbReference type="InterPro" id="IPR001611">
    <property type="entry name" value="Leu-rich_rpt"/>
</dbReference>
<dbReference type="Pfam" id="PF00560">
    <property type="entry name" value="LRR_1"/>
    <property type="match status" value="1"/>
</dbReference>
<keyword evidence="1" id="KW-1133">Transmembrane helix</keyword>
<organism evidence="2 3">
    <name type="scientific">Aphanomyces euteiches</name>
    <dbReference type="NCBI Taxonomy" id="100861"/>
    <lineage>
        <taxon>Eukaryota</taxon>
        <taxon>Sar</taxon>
        <taxon>Stramenopiles</taxon>
        <taxon>Oomycota</taxon>
        <taxon>Saprolegniomycetes</taxon>
        <taxon>Saprolegniales</taxon>
        <taxon>Verrucalvaceae</taxon>
        <taxon>Aphanomyces</taxon>
    </lineage>
</organism>
<dbReference type="PROSITE" id="PS51450">
    <property type="entry name" value="LRR"/>
    <property type="match status" value="1"/>
</dbReference>
<feature type="transmembrane region" description="Helical" evidence="1">
    <location>
        <begin position="12"/>
        <end position="31"/>
    </location>
</feature>
<dbReference type="VEuPathDB" id="FungiDB:AeMF1_021015"/>
<accession>A0A6G0WN51</accession>
<keyword evidence="3" id="KW-1185">Reference proteome</keyword>
<gene>
    <name evidence="2" type="ORF">Ae201684_013508</name>
</gene>
<keyword evidence="1" id="KW-0472">Membrane</keyword>
<sequence>MFRTLATPTAALSYGAIVALYCFLSPLIVFVRNARTKATLVNLTNAAMSFALSYGHPLMTVALPVFQYIFVDGNLVNDYVWSAKVLLLARQLVPSNMLDFLCKAGVQIGAFVSLRVAALGLDRASDSPNEFIFTRQRRLLRLNLITNLTRGAVLIVLMHRSVWYRAACPHYCFLETRPLLDLSCQCAYADINCVNMSMANPESALNSSAIGTHLLYLAIRRCDMPQGIDPLALAPFENLGRIMIFFTNMKAWEPPLPPSTFYVLVRFSQLRTVPNALRKQLPLSLSTILLEPCPLEDIPDGVIQAWANIQTLTLVNVSLNEVPRGLSNLTSLEHLNLRMNNITVLPSWLSRPSSCLPLIFVRLAWNRITEIPWDLARRGAEVDMSGNPFAVAAGLKIPQPQI</sequence>
<keyword evidence="1" id="KW-0812">Transmembrane</keyword>
<feature type="transmembrane region" description="Helical" evidence="1">
    <location>
        <begin position="43"/>
        <end position="70"/>
    </location>
</feature>
<dbReference type="Proteomes" id="UP000481153">
    <property type="component" value="Unassembled WGS sequence"/>
</dbReference>
<dbReference type="SUPFAM" id="SSF52058">
    <property type="entry name" value="L domain-like"/>
    <property type="match status" value="1"/>
</dbReference>
<comment type="caution">
    <text evidence="2">The sequence shown here is derived from an EMBL/GenBank/DDBJ whole genome shotgun (WGS) entry which is preliminary data.</text>
</comment>
<evidence type="ECO:0000313" key="2">
    <source>
        <dbReference type="EMBL" id="KAF0728765.1"/>
    </source>
</evidence>
<reference evidence="2 3" key="1">
    <citation type="submission" date="2019-07" db="EMBL/GenBank/DDBJ databases">
        <title>Genomics analysis of Aphanomyces spp. identifies a new class of oomycete effector associated with host adaptation.</title>
        <authorList>
            <person name="Gaulin E."/>
        </authorList>
    </citation>
    <scope>NUCLEOTIDE SEQUENCE [LARGE SCALE GENOMIC DNA]</scope>
    <source>
        <strain evidence="2 3">ATCC 201684</strain>
    </source>
</reference>
<proteinExistence type="predicted"/>
<evidence type="ECO:0000313" key="3">
    <source>
        <dbReference type="Proteomes" id="UP000481153"/>
    </source>
</evidence>
<dbReference type="EMBL" id="VJMJ01000173">
    <property type="protein sequence ID" value="KAF0728765.1"/>
    <property type="molecule type" value="Genomic_DNA"/>
</dbReference>
<dbReference type="AlphaFoldDB" id="A0A6G0WN51"/>
<evidence type="ECO:0000256" key="1">
    <source>
        <dbReference type="SAM" id="Phobius"/>
    </source>
</evidence>
<protein>
    <submittedName>
        <fullName evidence="2">Uncharacterized protein</fullName>
    </submittedName>
</protein>
<name>A0A6G0WN51_9STRA</name>